<gene>
    <name evidence="1" type="ORF">EDC22_104353</name>
</gene>
<reference evidence="1 2" key="1">
    <citation type="submission" date="2019-03" db="EMBL/GenBank/DDBJ databases">
        <title>Genomic Encyclopedia of Type Strains, Phase IV (KMG-IV): sequencing the most valuable type-strain genomes for metagenomic binning, comparative biology and taxonomic classification.</title>
        <authorList>
            <person name="Goeker M."/>
        </authorList>
    </citation>
    <scope>NUCLEOTIDE SEQUENCE [LARGE SCALE GENOMIC DNA]</scope>
    <source>
        <strain evidence="1 2">DSM 19345</strain>
    </source>
</reference>
<accession>A0A4R3MD86</accession>
<comment type="caution">
    <text evidence="1">The sequence shown here is derived from an EMBL/GenBank/DDBJ whole genome shotgun (WGS) entry which is preliminary data.</text>
</comment>
<dbReference type="OrthoDB" id="7836948at2"/>
<evidence type="ECO:0000313" key="1">
    <source>
        <dbReference type="EMBL" id="TCT11590.1"/>
    </source>
</evidence>
<dbReference type="RefSeq" id="WP_132806329.1">
    <property type="nucleotide sequence ID" value="NZ_SMAK01000004.1"/>
</dbReference>
<dbReference type="EMBL" id="SMAK01000004">
    <property type="protein sequence ID" value="TCT11590.1"/>
    <property type="molecule type" value="Genomic_DNA"/>
</dbReference>
<proteinExistence type="predicted"/>
<evidence type="ECO:0000313" key="2">
    <source>
        <dbReference type="Proteomes" id="UP000295678"/>
    </source>
</evidence>
<organism evidence="1 2">
    <name type="scientific">Tepidamorphus gemmatus</name>
    <dbReference type="NCBI Taxonomy" id="747076"/>
    <lineage>
        <taxon>Bacteria</taxon>
        <taxon>Pseudomonadati</taxon>
        <taxon>Pseudomonadota</taxon>
        <taxon>Alphaproteobacteria</taxon>
        <taxon>Hyphomicrobiales</taxon>
        <taxon>Tepidamorphaceae</taxon>
        <taxon>Tepidamorphus</taxon>
    </lineage>
</organism>
<dbReference type="AlphaFoldDB" id="A0A4R3MD86"/>
<dbReference type="Proteomes" id="UP000295678">
    <property type="component" value="Unassembled WGS sequence"/>
</dbReference>
<keyword evidence="2" id="KW-1185">Reference proteome</keyword>
<protein>
    <submittedName>
        <fullName evidence="1">Uncharacterized protein</fullName>
    </submittedName>
</protein>
<name>A0A4R3MD86_9HYPH</name>
<sequence>MIALPDPARRLEDCPLVIFIAYSIGPHADADGYAEWLKRVDMPFFNAIPETRHYANWRLTEILVGPAPVWNWFDFQGLASEADLERVWFDPNLDAFRVEWIRLWGYGSPNPPPVLRHAYLTRPSGLRRAAAGARTLTLSGGTGDVPQDGSADIVFRIDGILHKHFAGRDESRPWLTPAADFNPLGLDWLAVGWGAPEPLPTAVFAARSMLVAAPDRD</sequence>